<gene>
    <name evidence="1" type="ORF">HCJ92_10430</name>
</gene>
<proteinExistence type="predicted"/>
<sequence>MPSQGLLPYGATGFARPDDGALPEVAHREFRAALHHAARTARGRVAASEPRAYPQTFHRAVLTDRLGAAHTVLGHCHLRWVAFVDGSHDLHRDDFLTPPPWAAAFRHAGFEVLGRETLRLDLDHAGWDALTPVERREARYHGTRTLGGAVFNQWD</sequence>
<organism evidence="1 2">
    <name type="scientific">Streptomyces spiramenti</name>
    <dbReference type="NCBI Taxonomy" id="2720606"/>
    <lineage>
        <taxon>Bacteria</taxon>
        <taxon>Bacillati</taxon>
        <taxon>Actinomycetota</taxon>
        <taxon>Actinomycetes</taxon>
        <taxon>Kitasatosporales</taxon>
        <taxon>Streptomycetaceae</taxon>
        <taxon>Streptomyces</taxon>
    </lineage>
</organism>
<protein>
    <submittedName>
        <fullName evidence="1">Uncharacterized protein</fullName>
    </submittedName>
</protein>
<evidence type="ECO:0000313" key="1">
    <source>
        <dbReference type="EMBL" id="NJP66692.1"/>
    </source>
</evidence>
<dbReference type="EMBL" id="JAAVJB010000063">
    <property type="protein sequence ID" value="NJP66692.1"/>
    <property type="molecule type" value="Genomic_DNA"/>
</dbReference>
<reference evidence="1 2" key="1">
    <citation type="submission" date="2020-03" db="EMBL/GenBank/DDBJ databases">
        <title>Draft genome of Streptomyces sp. ventii, isolated from the Axial Seamount in the Pacific Ocean, and resequencing of the two type strains Streptomyces lonarensis strain NCL 716 and Streptomyces bohaiensis strain 11A07.</title>
        <authorList>
            <person name="Loughran R.M."/>
            <person name="Pfannmuller K.M."/>
            <person name="Wasson B.J."/>
            <person name="Deadmond M.C."/>
            <person name="Paddock B.E."/>
            <person name="Koyack M.J."/>
            <person name="Gallegos D.A."/>
            <person name="Mitchell E.A."/>
            <person name="Ushijima B."/>
            <person name="Saw J.H."/>
            <person name="Mcphail K.L."/>
            <person name="Videau P."/>
        </authorList>
    </citation>
    <scope>NUCLEOTIDE SEQUENCE [LARGE SCALE GENOMIC DNA]</scope>
    <source>
        <strain evidence="2">5675061</strain>
    </source>
</reference>
<name>A0ABX1AQF8_9ACTN</name>
<keyword evidence="2" id="KW-1185">Reference proteome</keyword>
<dbReference type="Proteomes" id="UP000746503">
    <property type="component" value="Unassembled WGS sequence"/>
</dbReference>
<accession>A0ABX1AQF8</accession>
<evidence type="ECO:0000313" key="2">
    <source>
        <dbReference type="Proteomes" id="UP000746503"/>
    </source>
</evidence>
<comment type="caution">
    <text evidence="1">The sequence shown here is derived from an EMBL/GenBank/DDBJ whole genome shotgun (WGS) entry which is preliminary data.</text>
</comment>